<keyword evidence="2" id="KW-0479">Metal-binding</keyword>
<keyword evidence="1" id="KW-0378">Hydrolase</keyword>
<dbReference type="EMBL" id="JACXWD010000016">
    <property type="protein sequence ID" value="MBD3867788.1"/>
    <property type="molecule type" value="Genomic_DNA"/>
</dbReference>
<dbReference type="InterPro" id="IPR017439">
    <property type="entry name" value="Amidohydrolase"/>
</dbReference>
<dbReference type="Proteomes" id="UP000648239">
    <property type="component" value="Unassembled WGS sequence"/>
</dbReference>
<evidence type="ECO:0000256" key="1">
    <source>
        <dbReference type="ARBA" id="ARBA00022801"/>
    </source>
</evidence>
<dbReference type="PANTHER" id="PTHR11014">
    <property type="entry name" value="PEPTIDASE M20 FAMILY MEMBER"/>
    <property type="match status" value="1"/>
</dbReference>
<reference evidence="4 5" key="1">
    <citation type="submission" date="2020-08" db="EMBL/GenBank/DDBJ databases">
        <title>Acidobacteriota in marine sediments use diverse sulfur dissimilation pathways.</title>
        <authorList>
            <person name="Wasmund K."/>
        </authorList>
    </citation>
    <scope>NUCLEOTIDE SEQUENCE [LARGE SCALE GENOMIC DNA]</scope>
    <source>
        <strain evidence="4">MAG AM4</strain>
    </source>
</reference>
<dbReference type="InterPro" id="IPR036264">
    <property type="entry name" value="Bact_exopeptidase_dim_dom"/>
</dbReference>
<feature type="binding site" evidence="2">
    <location>
        <position position="102"/>
    </location>
    <ligand>
        <name>Mn(2+)</name>
        <dbReference type="ChEBI" id="CHEBI:29035"/>
        <label>2</label>
    </ligand>
</feature>
<dbReference type="GO" id="GO:0050118">
    <property type="term" value="F:N-acetyldiaminopimelate deacetylase activity"/>
    <property type="evidence" value="ECO:0007669"/>
    <property type="project" value="UniProtKB-ARBA"/>
</dbReference>
<feature type="binding site" evidence="2">
    <location>
        <position position="162"/>
    </location>
    <ligand>
        <name>Mn(2+)</name>
        <dbReference type="ChEBI" id="CHEBI:29035"/>
        <label>2</label>
    </ligand>
</feature>
<proteinExistence type="predicted"/>
<organism evidence="4 5">
    <name type="scientific">Candidatus Polarisedimenticola svalbardensis</name>
    <dbReference type="NCBI Taxonomy" id="2886004"/>
    <lineage>
        <taxon>Bacteria</taxon>
        <taxon>Pseudomonadati</taxon>
        <taxon>Acidobacteriota</taxon>
        <taxon>Candidatus Polarisedimenticolia</taxon>
        <taxon>Candidatus Polarisedimenticolales</taxon>
        <taxon>Candidatus Polarisedimenticolaceae</taxon>
        <taxon>Candidatus Polarisedimenticola</taxon>
    </lineage>
</organism>
<comment type="caution">
    <text evidence="4">The sequence shown here is derived from an EMBL/GenBank/DDBJ whole genome shotgun (WGS) entry which is preliminary data.</text>
</comment>
<name>A0A8J6XTY6_9BACT</name>
<dbReference type="GO" id="GO:0019877">
    <property type="term" value="P:diaminopimelate biosynthetic process"/>
    <property type="evidence" value="ECO:0007669"/>
    <property type="project" value="UniProtKB-ARBA"/>
</dbReference>
<dbReference type="Gene3D" id="3.30.70.360">
    <property type="match status" value="1"/>
</dbReference>
<feature type="domain" description="Peptidase M20 dimerisation" evidence="3">
    <location>
        <begin position="190"/>
        <end position="265"/>
    </location>
</feature>
<dbReference type="Gene3D" id="3.40.630.10">
    <property type="entry name" value="Zn peptidases"/>
    <property type="match status" value="1"/>
</dbReference>
<feature type="binding site" evidence="2">
    <location>
        <position position="100"/>
    </location>
    <ligand>
        <name>Mn(2+)</name>
        <dbReference type="ChEBI" id="CHEBI:29035"/>
        <label>2</label>
    </ligand>
</feature>
<sequence length="385" mass="40815">MPAQALTERIIGWRRSLHKIPELGFQEHQTSAFVESRLREIGLTEIRTGVARTGVVATIRAGAGGNDGAVLLRADMDALPVQEVEGREYGSETPGKMHACGHDGHMAMLLGAATLLHERKDSLKQDVVLCFQPAEEGAGGGREMVEGGELDLTGVSRAFAIHLWSLYPAGTVHTRPGPIMAAQDEFTAWFRGRGGHGAAPHNARDPIVAASLGVVALQTVVSRFVDPLSPAVATVGSMHGGSACNIIPEVTELIGTLRSFDPDVRLLLRHRVEEAFAGAARSAGCELEFEVRPGYPAVVNDAESATIAGSVAGRLFGKEKVFETPPLAASEDFAYFLQKVPGAFILLGAGNEERGITAPHHSPQFDIDESALPKGAELLAALAME</sequence>
<dbReference type="Pfam" id="PF07687">
    <property type="entry name" value="M20_dimer"/>
    <property type="match status" value="1"/>
</dbReference>
<dbReference type="PIRSF" id="PIRSF005962">
    <property type="entry name" value="Pept_M20D_amidohydro"/>
    <property type="match status" value="1"/>
</dbReference>
<evidence type="ECO:0000313" key="5">
    <source>
        <dbReference type="Proteomes" id="UP000648239"/>
    </source>
</evidence>
<accession>A0A8J6XTY6</accession>
<dbReference type="SUPFAM" id="SSF55031">
    <property type="entry name" value="Bacterial exopeptidase dimerisation domain"/>
    <property type="match status" value="1"/>
</dbReference>
<dbReference type="FunFam" id="3.30.70.360:FF:000001">
    <property type="entry name" value="N-acetyldiaminopimelate deacetylase"/>
    <property type="match status" value="1"/>
</dbReference>
<evidence type="ECO:0000313" key="4">
    <source>
        <dbReference type="EMBL" id="MBD3867788.1"/>
    </source>
</evidence>
<dbReference type="GO" id="GO:0046872">
    <property type="term" value="F:metal ion binding"/>
    <property type="evidence" value="ECO:0007669"/>
    <property type="project" value="UniProtKB-KW"/>
</dbReference>
<dbReference type="Pfam" id="PF01546">
    <property type="entry name" value="Peptidase_M20"/>
    <property type="match status" value="1"/>
</dbReference>
<evidence type="ECO:0000256" key="2">
    <source>
        <dbReference type="PIRSR" id="PIRSR005962-1"/>
    </source>
</evidence>
<gene>
    <name evidence="4" type="ORF">IFK94_06675</name>
</gene>
<dbReference type="InterPro" id="IPR011650">
    <property type="entry name" value="Peptidase_M20_dimer"/>
</dbReference>
<dbReference type="InterPro" id="IPR002933">
    <property type="entry name" value="Peptidase_M20"/>
</dbReference>
<dbReference type="NCBIfam" id="TIGR01891">
    <property type="entry name" value="amidohydrolases"/>
    <property type="match status" value="1"/>
</dbReference>
<dbReference type="SUPFAM" id="SSF53187">
    <property type="entry name" value="Zn-dependent exopeptidases"/>
    <property type="match status" value="1"/>
</dbReference>
<protein>
    <submittedName>
        <fullName evidence="4">Amidohydrolase</fullName>
    </submittedName>
</protein>
<evidence type="ECO:0000259" key="3">
    <source>
        <dbReference type="Pfam" id="PF07687"/>
    </source>
</evidence>
<keyword evidence="2" id="KW-0464">Manganese</keyword>
<dbReference type="PANTHER" id="PTHR11014:SF63">
    <property type="entry name" value="METALLOPEPTIDASE, PUTATIVE (AFU_ORTHOLOGUE AFUA_6G09600)-RELATED"/>
    <property type="match status" value="1"/>
</dbReference>
<feature type="binding site" evidence="2">
    <location>
        <position position="136"/>
    </location>
    <ligand>
        <name>Mn(2+)</name>
        <dbReference type="ChEBI" id="CHEBI:29035"/>
        <label>2</label>
    </ligand>
</feature>
<comment type="cofactor">
    <cofactor evidence="2">
        <name>Mn(2+)</name>
        <dbReference type="ChEBI" id="CHEBI:29035"/>
    </cofactor>
    <text evidence="2">The Mn(2+) ion enhances activity.</text>
</comment>
<feature type="binding site" evidence="2">
    <location>
        <position position="361"/>
    </location>
    <ligand>
        <name>Mn(2+)</name>
        <dbReference type="ChEBI" id="CHEBI:29035"/>
        <label>2</label>
    </ligand>
</feature>
<dbReference type="AlphaFoldDB" id="A0A8J6XTY6"/>